<dbReference type="Pfam" id="PF13905">
    <property type="entry name" value="Thioredoxin_8"/>
    <property type="match status" value="1"/>
</dbReference>
<dbReference type="KEGG" id="mpp:MICPUCDRAFT_68394"/>
<reference evidence="3 4" key="1">
    <citation type="journal article" date="2009" name="Science">
        <title>Green evolution and dynamic adaptations revealed by genomes of the marine picoeukaryotes Micromonas.</title>
        <authorList>
            <person name="Worden A.Z."/>
            <person name="Lee J.H."/>
            <person name="Mock T."/>
            <person name="Rouze P."/>
            <person name="Simmons M.P."/>
            <person name="Aerts A.L."/>
            <person name="Allen A.E."/>
            <person name="Cuvelier M.L."/>
            <person name="Derelle E."/>
            <person name="Everett M.V."/>
            <person name="Foulon E."/>
            <person name="Grimwood J."/>
            <person name="Gundlach H."/>
            <person name="Henrissat B."/>
            <person name="Napoli C."/>
            <person name="McDonald S.M."/>
            <person name="Parker M.S."/>
            <person name="Rombauts S."/>
            <person name="Salamov A."/>
            <person name="Von Dassow P."/>
            <person name="Badger J.H."/>
            <person name="Coutinho P.M."/>
            <person name="Demir E."/>
            <person name="Dubchak I."/>
            <person name="Gentemann C."/>
            <person name="Eikrem W."/>
            <person name="Gready J.E."/>
            <person name="John U."/>
            <person name="Lanier W."/>
            <person name="Lindquist E.A."/>
            <person name="Lucas S."/>
            <person name="Mayer K.F."/>
            <person name="Moreau H."/>
            <person name="Not F."/>
            <person name="Otillar R."/>
            <person name="Panaud O."/>
            <person name="Pangilinan J."/>
            <person name="Paulsen I."/>
            <person name="Piegu B."/>
            <person name="Poliakov A."/>
            <person name="Robbens S."/>
            <person name="Schmutz J."/>
            <person name="Toulza E."/>
            <person name="Wyss T."/>
            <person name="Zelensky A."/>
            <person name="Zhou K."/>
            <person name="Armbrust E.V."/>
            <person name="Bhattacharya D."/>
            <person name="Goodenough U.W."/>
            <person name="Van de Peer Y."/>
            <person name="Grigoriev I.V."/>
        </authorList>
    </citation>
    <scope>NUCLEOTIDE SEQUENCE [LARGE SCALE GENOMIC DNA]</scope>
    <source>
        <strain evidence="3 4">CCMP1545</strain>
    </source>
</reference>
<feature type="region of interest" description="Disordered" evidence="1">
    <location>
        <begin position="1"/>
        <end position="20"/>
    </location>
</feature>
<dbReference type="eggNOG" id="KOG2501">
    <property type="taxonomic scope" value="Eukaryota"/>
</dbReference>
<dbReference type="SUPFAM" id="SSF52833">
    <property type="entry name" value="Thioredoxin-like"/>
    <property type="match status" value="1"/>
</dbReference>
<dbReference type="GO" id="GO:0006950">
    <property type="term" value="P:response to stress"/>
    <property type="evidence" value="ECO:0007669"/>
    <property type="project" value="UniProtKB-ARBA"/>
</dbReference>
<dbReference type="GO" id="GO:0030178">
    <property type="term" value="P:negative regulation of Wnt signaling pathway"/>
    <property type="evidence" value="ECO:0007669"/>
    <property type="project" value="TreeGrafter"/>
</dbReference>
<dbReference type="GO" id="GO:0005634">
    <property type="term" value="C:nucleus"/>
    <property type="evidence" value="ECO:0007669"/>
    <property type="project" value="TreeGrafter"/>
</dbReference>
<dbReference type="PANTHER" id="PTHR46472">
    <property type="entry name" value="NUCLEOREDOXIN"/>
    <property type="match status" value="1"/>
</dbReference>
<dbReference type="GO" id="GO:0004791">
    <property type="term" value="F:thioredoxin-disulfide reductase (NADPH) activity"/>
    <property type="evidence" value="ECO:0007669"/>
    <property type="project" value="TreeGrafter"/>
</dbReference>
<dbReference type="GO" id="GO:0031397">
    <property type="term" value="P:negative regulation of protein ubiquitination"/>
    <property type="evidence" value="ECO:0007669"/>
    <property type="project" value="TreeGrafter"/>
</dbReference>
<dbReference type="Proteomes" id="UP000001876">
    <property type="component" value="Unassembled WGS sequence"/>
</dbReference>
<dbReference type="RefSeq" id="XP_003059015.1">
    <property type="nucleotide sequence ID" value="XM_003058969.1"/>
</dbReference>
<evidence type="ECO:0000313" key="3">
    <source>
        <dbReference type="EMBL" id="EEH57470.1"/>
    </source>
</evidence>
<accession>C1MSA3</accession>
<dbReference type="PANTHER" id="PTHR46472:SF1">
    <property type="entry name" value="NUCLEOREDOXIN"/>
    <property type="match status" value="1"/>
</dbReference>
<dbReference type="InterPro" id="IPR019734">
    <property type="entry name" value="TPR_rpt"/>
</dbReference>
<dbReference type="AlphaFoldDB" id="C1MSA3"/>
<protein>
    <submittedName>
        <fullName evidence="3">Thioredoxin</fullName>
    </submittedName>
</protein>
<evidence type="ECO:0000259" key="2">
    <source>
        <dbReference type="PROSITE" id="PS51352"/>
    </source>
</evidence>
<proteinExistence type="predicted"/>
<dbReference type="SUPFAM" id="SSF48452">
    <property type="entry name" value="TPR-like"/>
    <property type="match status" value="1"/>
</dbReference>
<gene>
    <name evidence="3" type="primary">TRX_2.1</name>
    <name evidence="3" type="ORF">MICPUCDRAFT_68394</name>
</gene>
<dbReference type="PROSITE" id="PS51352">
    <property type="entry name" value="THIOREDOXIN_2"/>
    <property type="match status" value="1"/>
</dbReference>
<keyword evidence="4" id="KW-1185">Reference proteome</keyword>
<organism evidence="4">
    <name type="scientific">Micromonas pusilla (strain CCMP1545)</name>
    <name type="common">Picoplanktonic green alga</name>
    <dbReference type="NCBI Taxonomy" id="564608"/>
    <lineage>
        <taxon>Eukaryota</taxon>
        <taxon>Viridiplantae</taxon>
        <taxon>Chlorophyta</taxon>
        <taxon>Mamiellophyceae</taxon>
        <taxon>Mamiellales</taxon>
        <taxon>Mamiellaceae</taxon>
        <taxon>Micromonas</taxon>
    </lineage>
</organism>
<name>C1MSA3_MICPC</name>
<feature type="domain" description="Thioredoxin" evidence="2">
    <location>
        <begin position="74"/>
        <end position="251"/>
    </location>
</feature>
<dbReference type="InterPro" id="IPR012336">
    <property type="entry name" value="Thioredoxin-like_fold"/>
</dbReference>
<dbReference type="InterPro" id="IPR036249">
    <property type="entry name" value="Thioredoxin-like_sf"/>
</dbReference>
<dbReference type="GeneID" id="9684087"/>
<dbReference type="OrthoDB" id="409136at2759"/>
<feature type="region of interest" description="Disordered" evidence="1">
    <location>
        <begin position="41"/>
        <end position="67"/>
    </location>
</feature>
<dbReference type="Gene3D" id="3.40.30.10">
    <property type="entry name" value="Glutaredoxin"/>
    <property type="match status" value="1"/>
</dbReference>
<dbReference type="InterPro" id="IPR013766">
    <property type="entry name" value="Thioredoxin_domain"/>
</dbReference>
<evidence type="ECO:0000256" key="1">
    <source>
        <dbReference type="SAM" id="MobiDB-lite"/>
    </source>
</evidence>
<dbReference type="Gene3D" id="1.25.40.10">
    <property type="entry name" value="Tetratricopeptide repeat domain"/>
    <property type="match status" value="1"/>
</dbReference>
<sequence length="427" mass="46054">MGCGASSASSSSVPSASSAPADTRWIENMFGKTLLTKSGERVATTKARDATRRFARPPSPPARIHHHHLTSVLPPPSRAAADVIIPPSLPPSLHPPRDVVRPQVLGGKIVAVYFGASWCGPCRAFLPTLTKISDALRSRGALFEVVYASSDNDDAEFAAHFTKGDKMPTWWFAHPSIGGAFAESRAWTEAMGDFGGAEVVKGVPHVSLFDASGKPMSGPYNACGLLQHRGVDGFPWAEPGYVRAAAENASELMALEKWKPALAAYEDVAELLKKNPNPADPSSLEDVAIALNDLAWIHNKLGSAKNALKVYEEALAAIVKDAKHLGTESEAYAVTLFNVADMKSEMKRFADAEKDLRVVSRLRAKILGKEDYEYGNTLYALAFVLENLGRHEESAGFYDDAADVMEKATGDAMDARKKADAMRAKCR</sequence>
<dbReference type="EMBL" id="GG663739">
    <property type="protein sequence ID" value="EEH57470.1"/>
    <property type="molecule type" value="Genomic_DNA"/>
</dbReference>
<dbReference type="SMART" id="SM00028">
    <property type="entry name" value="TPR"/>
    <property type="match status" value="4"/>
</dbReference>
<evidence type="ECO:0000313" key="4">
    <source>
        <dbReference type="Proteomes" id="UP000001876"/>
    </source>
</evidence>
<dbReference type="InterPro" id="IPR011990">
    <property type="entry name" value="TPR-like_helical_dom_sf"/>
</dbReference>